<evidence type="ECO:0000313" key="4">
    <source>
        <dbReference type="Proteomes" id="UP001385951"/>
    </source>
</evidence>
<organism evidence="3 4">
    <name type="scientific">Cerrena zonata</name>
    <dbReference type="NCBI Taxonomy" id="2478898"/>
    <lineage>
        <taxon>Eukaryota</taxon>
        <taxon>Fungi</taxon>
        <taxon>Dikarya</taxon>
        <taxon>Basidiomycota</taxon>
        <taxon>Agaricomycotina</taxon>
        <taxon>Agaricomycetes</taxon>
        <taxon>Polyporales</taxon>
        <taxon>Cerrenaceae</taxon>
        <taxon>Cerrena</taxon>
    </lineage>
</organism>
<evidence type="ECO:0000313" key="3">
    <source>
        <dbReference type="EMBL" id="KAK7680473.1"/>
    </source>
</evidence>
<evidence type="ECO:0000256" key="1">
    <source>
        <dbReference type="SAM" id="MobiDB-lite"/>
    </source>
</evidence>
<dbReference type="GO" id="GO:0016020">
    <property type="term" value="C:membrane"/>
    <property type="evidence" value="ECO:0007669"/>
    <property type="project" value="InterPro"/>
</dbReference>
<feature type="region of interest" description="Disordered" evidence="1">
    <location>
        <begin position="1"/>
        <end position="37"/>
    </location>
</feature>
<comment type="caution">
    <text evidence="3">The sequence shown here is derived from an EMBL/GenBank/DDBJ whole genome shotgun (WGS) entry which is preliminary data.</text>
</comment>
<evidence type="ECO:0000259" key="2">
    <source>
        <dbReference type="Pfam" id="PF08619"/>
    </source>
</evidence>
<gene>
    <name evidence="3" type="ORF">QCA50_016471</name>
</gene>
<name>A0AAW0FHC2_9APHY</name>
<feature type="compositionally biased region" description="Low complexity" evidence="1">
    <location>
        <begin position="23"/>
        <end position="34"/>
    </location>
</feature>
<keyword evidence="4" id="KW-1185">Reference proteome</keyword>
<dbReference type="Pfam" id="PF08619">
    <property type="entry name" value="Nha1_C"/>
    <property type="match status" value="1"/>
</dbReference>
<accession>A0AAW0FHC2</accession>
<reference evidence="3 4" key="1">
    <citation type="submission" date="2022-09" db="EMBL/GenBank/DDBJ databases">
        <authorList>
            <person name="Palmer J.M."/>
        </authorList>
    </citation>
    <scope>NUCLEOTIDE SEQUENCE [LARGE SCALE GENOMIC DNA]</scope>
    <source>
        <strain evidence="3 4">DSM 7382</strain>
    </source>
</reference>
<dbReference type="EMBL" id="JASBNA010000049">
    <property type="protein sequence ID" value="KAK7680473.1"/>
    <property type="molecule type" value="Genomic_DNA"/>
</dbReference>
<feature type="compositionally biased region" description="Polar residues" evidence="1">
    <location>
        <begin position="1"/>
        <end position="13"/>
    </location>
</feature>
<proteinExistence type="predicted"/>
<feature type="compositionally biased region" description="Low complexity" evidence="1">
    <location>
        <begin position="83"/>
        <end position="101"/>
    </location>
</feature>
<dbReference type="GO" id="GO:0015385">
    <property type="term" value="F:sodium:proton antiporter activity"/>
    <property type="evidence" value="ECO:0007669"/>
    <property type="project" value="InterPro"/>
</dbReference>
<dbReference type="InterPro" id="IPR013928">
    <property type="entry name" value="Cation/H_antiporter_C"/>
</dbReference>
<feature type="domain" description="Alkali metal cation/H+ antiporter Nha1 C-terminal" evidence="2">
    <location>
        <begin position="22"/>
        <end position="184"/>
    </location>
</feature>
<feature type="region of interest" description="Disordered" evidence="1">
    <location>
        <begin position="83"/>
        <end position="105"/>
    </location>
</feature>
<protein>
    <recommendedName>
        <fullName evidence="2">Alkali metal cation/H+ antiporter Nha1 C-terminal domain-containing protein</fullName>
    </recommendedName>
</protein>
<dbReference type="AlphaFoldDB" id="A0AAW0FHC2"/>
<dbReference type="Proteomes" id="UP001385951">
    <property type="component" value="Unassembled WGS sequence"/>
</dbReference>
<feature type="region of interest" description="Disordered" evidence="1">
    <location>
        <begin position="160"/>
        <end position="191"/>
    </location>
</feature>
<feature type="compositionally biased region" description="Basic and acidic residues" evidence="1">
    <location>
        <begin position="180"/>
        <end position="191"/>
    </location>
</feature>
<sequence length="207" mass="23186">MASSNAEVDPNTSHNDKLELVLSDSDGSSATASDNFASVIEQEDELMRERSVATSAYQVGDDMIIEDQYGEVMRVVAAKNKDSPYSLSASSSGSPFSSSSSVKNKDQQVYVHHIDKNITIEDTEGDVLRKYKIKNINREPQTKKKLKAATDKTLLKMKLKKGSPLTTRKSPHYILQESFDNDKQESPLRNEKVEKKLEDKLNLMINQ</sequence>